<organism evidence="2">
    <name type="scientific">viral metagenome</name>
    <dbReference type="NCBI Taxonomy" id="1070528"/>
    <lineage>
        <taxon>unclassified sequences</taxon>
        <taxon>metagenomes</taxon>
        <taxon>organismal metagenomes</taxon>
    </lineage>
</organism>
<proteinExistence type="predicted"/>
<evidence type="ECO:0000256" key="1">
    <source>
        <dbReference type="SAM" id="Phobius"/>
    </source>
</evidence>
<sequence length="221" mass="24574">MASKVLVGYSPNDFFYSDAQAQGIMPNEADCAGQFNPDSPTNDWDNKCNPLNFPITTAIEYDCAIRGQSIYILKPDLDIAYISSQIKNGFTVSGLNIDAETKVTKVEMIQKPADITIRNVQGNVNIPVVSINKLPSVASTLFFEKIKFQSNDDTTNAEACIKKELCKNKSNVDKLMAIENGHSGSDEKYYNTKDQYNYLFMNTMNLGIGCIFLGVSIYLNR</sequence>
<dbReference type="AlphaFoldDB" id="A0A6C0JGS8"/>
<keyword evidence="1" id="KW-0812">Transmembrane</keyword>
<feature type="transmembrane region" description="Helical" evidence="1">
    <location>
        <begin position="198"/>
        <end position="219"/>
    </location>
</feature>
<dbReference type="EMBL" id="MN740406">
    <property type="protein sequence ID" value="QHU04995.1"/>
    <property type="molecule type" value="Genomic_DNA"/>
</dbReference>
<evidence type="ECO:0000313" key="2">
    <source>
        <dbReference type="EMBL" id="QHU04995.1"/>
    </source>
</evidence>
<protein>
    <submittedName>
        <fullName evidence="2">Uncharacterized protein</fullName>
    </submittedName>
</protein>
<name>A0A6C0JGS8_9ZZZZ</name>
<keyword evidence="1" id="KW-0472">Membrane</keyword>
<reference evidence="2" key="1">
    <citation type="journal article" date="2020" name="Nature">
        <title>Giant virus diversity and host interactions through global metagenomics.</title>
        <authorList>
            <person name="Schulz F."/>
            <person name="Roux S."/>
            <person name="Paez-Espino D."/>
            <person name="Jungbluth S."/>
            <person name="Walsh D.A."/>
            <person name="Denef V.J."/>
            <person name="McMahon K.D."/>
            <person name="Konstantinidis K.T."/>
            <person name="Eloe-Fadrosh E.A."/>
            <person name="Kyrpides N.C."/>
            <person name="Woyke T."/>
        </authorList>
    </citation>
    <scope>NUCLEOTIDE SEQUENCE</scope>
    <source>
        <strain evidence="2">GVMAG-M-3300027708-5</strain>
    </source>
</reference>
<accession>A0A6C0JGS8</accession>
<keyword evidence="1" id="KW-1133">Transmembrane helix</keyword>